<dbReference type="EMBL" id="MJMN01000016">
    <property type="protein sequence ID" value="OMG85419.1"/>
    <property type="molecule type" value="Genomic_DNA"/>
</dbReference>
<organism evidence="1 2">
    <name type="scientific">Alcaligenes xylosoxydans xylosoxydans</name>
    <name type="common">Achromobacter xylosoxidans</name>
    <dbReference type="NCBI Taxonomy" id="85698"/>
    <lineage>
        <taxon>Bacteria</taxon>
        <taxon>Pseudomonadati</taxon>
        <taxon>Pseudomonadota</taxon>
        <taxon>Betaproteobacteria</taxon>
        <taxon>Burkholderiales</taxon>
        <taxon>Alcaligenaceae</taxon>
        <taxon>Achromobacter</taxon>
    </lineage>
</organism>
<reference evidence="1 2" key="1">
    <citation type="submission" date="2016-09" db="EMBL/GenBank/DDBJ databases">
        <title>Phylogenomics of Achromobacter.</title>
        <authorList>
            <person name="Jeukens J."/>
            <person name="Freschi L."/>
            <person name="Vincent A.T."/>
            <person name="Emond-Rheault J.-G."/>
            <person name="Kukavica-Ibrulj I."/>
            <person name="Charette S.J."/>
            <person name="Levesque R.C."/>
        </authorList>
    </citation>
    <scope>NUCLEOTIDE SEQUENCE [LARGE SCALE GENOMIC DNA]</scope>
    <source>
        <strain evidence="1 2">AUS488</strain>
    </source>
</reference>
<evidence type="ECO:0000313" key="1">
    <source>
        <dbReference type="EMBL" id="OMG85419.1"/>
    </source>
</evidence>
<name>A0A1R1JSG7_ALCXX</name>
<dbReference type="RefSeq" id="WP_076412569.1">
    <property type="nucleotide sequence ID" value="NZ_MJMN01000016.1"/>
</dbReference>
<accession>A0A1R1JSG7</accession>
<dbReference type="AlphaFoldDB" id="A0A1R1JSG7"/>
<comment type="caution">
    <text evidence="1">The sequence shown here is derived from an EMBL/GenBank/DDBJ whole genome shotgun (WGS) entry which is preliminary data.</text>
</comment>
<evidence type="ECO:0000313" key="2">
    <source>
        <dbReference type="Proteomes" id="UP000187251"/>
    </source>
</evidence>
<dbReference type="Proteomes" id="UP000187251">
    <property type="component" value="Unassembled WGS sequence"/>
</dbReference>
<sequence length="81" mass="8671">MNKINDGGPAFPNVPEGAGSRWADWDMGMTLRDYFAAKAMQGWLSSYGPDDKHPATAGDADFVAQRSYAMADAMLAARGAQ</sequence>
<dbReference type="OrthoDB" id="7031433at2"/>
<protein>
    <submittedName>
        <fullName evidence="1">Uncharacterized protein</fullName>
    </submittedName>
</protein>
<proteinExistence type="predicted"/>
<gene>
    <name evidence="1" type="ORF">BIZ92_27110</name>
</gene>